<evidence type="ECO:0000313" key="2">
    <source>
        <dbReference type="Proteomes" id="UP001519460"/>
    </source>
</evidence>
<gene>
    <name evidence="1" type="ORF">BaRGS_00025078</name>
</gene>
<dbReference type="Proteomes" id="UP001519460">
    <property type="component" value="Unassembled WGS sequence"/>
</dbReference>
<keyword evidence="2" id="KW-1185">Reference proteome</keyword>
<sequence>MSDLLVVRTQVKYRSVAFCTHLQLLFVPPRCLTLNLEKSSDFKVTQVRYLFVAVVCAAVSLECPLALDWAPEEVYTIVTETTSLRSRRAAHYRITGKFYRIKSYDR</sequence>
<name>A0ABD0K946_9CAEN</name>
<evidence type="ECO:0000313" key="1">
    <source>
        <dbReference type="EMBL" id="KAK7483645.1"/>
    </source>
</evidence>
<protein>
    <submittedName>
        <fullName evidence="1">Uncharacterized protein</fullName>
    </submittedName>
</protein>
<proteinExistence type="predicted"/>
<dbReference type="EMBL" id="JACVVK020000223">
    <property type="protein sequence ID" value="KAK7483645.1"/>
    <property type="molecule type" value="Genomic_DNA"/>
</dbReference>
<organism evidence="1 2">
    <name type="scientific">Batillaria attramentaria</name>
    <dbReference type="NCBI Taxonomy" id="370345"/>
    <lineage>
        <taxon>Eukaryota</taxon>
        <taxon>Metazoa</taxon>
        <taxon>Spiralia</taxon>
        <taxon>Lophotrochozoa</taxon>
        <taxon>Mollusca</taxon>
        <taxon>Gastropoda</taxon>
        <taxon>Caenogastropoda</taxon>
        <taxon>Sorbeoconcha</taxon>
        <taxon>Cerithioidea</taxon>
        <taxon>Batillariidae</taxon>
        <taxon>Batillaria</taxon>
    </lineage>
</organism>
<feature type="non-terminal residue" evidence="1">
    <location>
        <position position="106"/>
    </location>
</feature>
<reference evidence="1 2" key="1">
    <citation type="journal article" date="2023" name="Sci. Data">
        <title>Genome assembly of the Korean intertidal mud-creeper Batillaria attramentaria.</title>
        <authorList>
            <person name="Patra A.K."/>
            <person name="Ho P.T."/>
            <person name="Jun S."/>
            <person name="Lee S.J."/>
            <person name="Kim Y."/>
            <person name="Won Y.J."/>
        </authorList>
    </citation>
    <scope>NUCLEOTIDE SEQUENCE [LARGE SCALE GENOMIC DNA]</scope>
    <source>
        <strain evidence="1">Wonlab-2016</strain>
    </source>
</reference>
<accession>A0ABD0K946</accession>
<comment type="caution">
    <text evidence="1">The sequence shown here is derived from an EMBL/GenBank/DDBJ whole genome shotgun (WGS) entry which is preliminary data.</text>
</comment>
<dbReference type="AlphaFoldDB" id="A0ABD0K946"/>